<name>A0A0R1RAP7_9LACO</name>
<dbReference type="InterPro" id="IPR004474">
    <property type="entry name" value="LytR_CpsA_psr"/>
</dbReference>
<evidence type="ECO:0000313" key="6">
    <source>
        <dbReference type="Proteomes" id="UP000051999"/>
    </source>
</evidence>
<dbReference type="Gene3D" id="3.40.630.190">
    <property type="entry name" value="LCP protein"/>
    <property type="match status" value="1"/>
</dbReference>
<feature type="transmembrane region" description="Helical" evidence="3">
    <location>
        <begin position="52"/>
        <end position="71"/>
    </location>
</feature>
<dbReference type="Proteomes" id="UP000051999">
    <property type="component" value="Unassembled WGS sequence"/>
</dbReference>
<dbReference type="AlphaFoldDB" id="A0A0R1RAP7"/>
<dbReference type="EMBL" id="AZFF01000013">
    <property type="protein sequence ID" value="KRL53958.1"/>
    <property type="molecule type" value="Genomic_DNA"/>
</dbReference>
<protein>
    <submittedName>
        <fullName evidence="5">Transcription regulator</fullName>
    </submittedName>
</protein>
<keyword evidence="3" id="KW-0472">Membrane</keyword>
<evidence type="ECO:0000256" key="1">
    <source>
        <dbReference type="ARBA" id="ARBA00006068"/>
    </source>
</evidence>
<evidence type="ECO:0000256" key="3">
    <source>
        <dbReference type="SAM" id="Phobius"/>
    </source>
</evidence>
<comment type="caution">
    <text evidence="5">The sequence shown here is derived from an EMBL/GenBank/DDBJ whole genome shotgun (WGS) entry which is preliminary data.</text>
</comment>
<proteinExistence type="inferred from homology"/>
<evidence type="ECO:0000256" key="2">
    <source>
        <dbReference type="SAM" id="MobiDB-lite"/>
    </source>
</evidence>
<keyword evidence="3" id="KW-1133">Transmembrane helix</keyword>
<dbReference type="STRING" id="1114972.FD35_GL000789"/>
<feature type="region of interest" description="Disordered" evidence="2">
    <location>
        <begin position="402"/>
        <end position="446"/>
    </location>
</feature>
<organism evidence="5 6">
    <name type="scientific">Furfurilactobacillus rossiae DSM 15814</name>
    <dbReference type="NCBI Taxonomy" id="1114972"/>
    <lineage>
        <taxon>Bacteria</taxon>
        <taxon>Bacillati</taxon>
        <taxon>Bacillota</taxon>
        <taxon>Bacilli</taxon>
        <taxon>Lactobacillales</taxon>
        <taxon>Lactobacillaceae</taxon>
        <taxon>Furfurilactobacillus</taxon>
    </lineage>
</organism>
<feature type="domain" description="Cell envelope-related transcriptional attenuator" evidence="4">
    <location>
        <begin position="126"/>
        <end position="272"/>
    </location>
</feature>
<evidence type="ECO:0000259" key="4">
    <source>
        <dbReference type="Pfam" id="PF03816"/>
    </source>
</evidence>
<dbReference type="RefSeq" id="WP_017260987.1">
    <property type="nucleotide sequence ID" value="NZ_AUAW01000014.1"/>
</dbReference>
<keyword evidence="3" id="KW-0812">Transmembrane</keyword>
<dbReference type="eggNOG" id="COG1316">
    <property type="taxonomic scope" value="Bacteria"/>
</dbReference>
<dbReference type="PANTHER" id="PTHR33392:SF6">
    <property type="entry name" value="POLYISOPRENYL-TEICHOIC ACID--PEPTIDOGLYCAN TEICHOIC ACID TRANSFERASE TAGU"/>
    <property type="match status" value="1"/>
</dbReference>
<sequence length="446" mass="48582">MDNNNNDSRMSRADRRTQGNHFTNDAPAGDGAISSGPKRPQRPHKHPIRNTFFAIIGIILIIGGGFGYKMYSNIKHTSNEMFDSVSGAKARNVSKLIKQGKPISILLMGTDVGALGRDSKTWAGGRTDSMMLVTVNPKTKTTTMVSIPRDSLVSITGHEEEFPTKINAAYYFGQTKAAISTTSRMFNVPIDYYALLNMGGLEKVINKVGGIDIVPPLTFTYENQHFTKGKKMHVNGAQALKFTRMRYQDPESDYGRTLRQRIVITALLKKSSNLTNLLNQDFLDSIASQSRTDFTFGDMLTLANTYRAATKHIVSDHVQGASDEIAGQSFEVLPTTEKQRVTNKLRKQLGLSKATTGKRFANTVPEALSVYEPPIGYGETADTKSTWGADTNTASEYSKAYSSDSSAADLDPNYGADNTDSTSQTTGANATGSDADQTGGYTGYGY</sequence>
<dbReference type="PANTHER" id="PTHR33392">
    <property type="entry name" value="POLYISOPRENYL-TEICHOIC ACID--PEPTIDOGLYCAN TEICHOIC ACID TRANSFERASE TAGU"/>
    <property type="match status" value="1"/>
</dbReference>
<dbReference type="PATRIC" id="fig|1114972.6.peg.793"/>
<dbReference type="NCBIfam" id="TIGR00350">
    <property type="entry name" value="lytR_cpsA_psr"/>
    <property type="match status" value="1"/>
</dbReference>
<keyword evidence="6" id="KW-1185">Reference proteome</keyword>
<gene>
    <name evidence="5" type="ORF">FD35_GL000789</name>
</gene>
<feature type="region of interest" description="Disordered" evidence="2">
    <location>
        <begin position="1"/>
        <end position="46"/>
    </location>
</feature>
<comment type="similarity">
    <text evidence="1">Belongs to the LytR/CpsA/Psr (LCP) family.</text>
</comment>
<dbReference type="OrthoDB" id="27330at2"/>
<accession>A0A0R1RAP7</accession>
<feature type="compositionally biased region" description="Polar residues" evidence="2">
    <location>
        <begin position="416"/>
        <end position="436"/>
    </location>
</feature>
<reference evidence="5 6" key="1">
    <citation type="journal article" date="2015" name="Genome Announc.">
        <title>Expanding the biotechnology potential of lactobacilli through comparative genomics of 213 strains and associated genera.</title>
        <authorList>
            <person name="Sun Z."/>
            <person name="Harris H.M."/>
            <person name="McCann A."/>
            <person name="Guo C."/>
            <person name="Argimon S."/>
            <person name="Zhang W."/>
            <person name="Yang X."/>
            <person name="Jeffery I.B."/>
            <person name="Cooney J.C."/>
            <person name="Kagawa T.F."/>
            <person name="Liu W."/>
            <person name="Song Y."/>
            <person name="Salvetti E."/>
            <person name="Wrobel A."/>
            <person name="Rasinkangas P."/>
            <person name="Parkhill J."/>
            <person name="Rea M.C."/>
            <person name="O'Sullivan O."/>
            <person name="Ritari J."/>
            <person name="Douillard F.P."/>
            <person name="Paul Ross R."/>
            <person name="Yang R."/>
            <person name="Briner A.E."/>
            <person name="Felis G.E."/>
            <person name="de Vos W.M."/>
            <person name="Barrangou R."/>
            <person name="Klaenhammer T.R."/>
            <person name="Caufield P.W."/>
            <person name="Cui Y."/>
            <person name="Zhang H."/>
            <person name="O'Toole P.W."/>
        </authorList>
    </citation>
    <scope>NUCLEOTIDE SEQUENCE [LARGE SCALE GENOMIC DNA]</scope>
    <source>
        <strain evidence="5 6">DSM 15814</strain>
    </source>
</reference>
<dbReference type="InterPro" id="IPR050922">
    <property type="entry name" value="LytR/CpsA/Psr_CW_biosynth"/>
</dbReference>
<evidence type="ECO:0000313" key="5">
    <source>
        <dbReference type="EMBL" id="KRL53958.1"/>
    </source>
</evidence>
<dbReference type="Pfam" id="PF03816">
    <property type="entry name" value="LytR_cpsA_psr"/>
    <property type="match status" value="1"/>
</dbReference>